<dbReference type="Pfam" id="PF20431">
    <property type="entry name" value="E_motif"/>
    <property type="match status" value="1"/>
</dbReference>
<evidence type="ECO:0008006" key="5">
    <source>
        <dbReference type="Google" id="ProtNLM"/>
    </source>
</evidence>
<evidence type="ECO:0000313" key="3">
    <source>
        <dbReference type="EMBL" id="KAJ4845153.1"/>
    </source>
</evidence>
<dbReference type="Pfam" id="PF01535">
    <property type="entry name" value="PPR"/>
    <property type="match status" value="4"/>
</dbReference>
<dbReference type="InterPro" id="IPR050421">
    <property type="entry name" value="PPR"/>
</dbReference>
<dbReference type="InterPro" id="IPR011990">
    <property type="entry name" value="TPR-like_helical_dom_sf"/>
</dbReference>
<evidence type="ECO:0000256" key="2">
    <source>
        <dbReference type="PROSITE-ProRule" id="PRU00708"/>
    </source>
</evidence>
<organism evidence="3 4">
    <name type="scientific">Turnera subulata</name>
    <dbReference type="NCBI Taxonomy" id="218843"/>
    <lineage>
        <taxon>Eukaryota</taxon>
        <taxon>Viridiplantae</taxon>
        <taxon>Streptophyta</taxon>
        <taxon>Embryophyta</taxon>
        <taxon>Tracheophyta</taxon>
        <taxon>Spermatophyta</taxon>
        <taxon>Magnoliopsida</taxon>
        <taxon>eudicotyledons</taxon>
        <taxon>Gunneridae</taxon>
        <taxon>Pentapetalae</taxon>
        <taxon>rosids</taxon>
        <taxon>fabids</taxon>
        <taxon>Malpighiales</taxon>
        <taxon>Passifloraceae</taxon>
        <taxon>Turnera</taxon>
    </lineage>
</organism>
<dbReference type="InterPro" id="IPR046848">
    <property type="entry name" value="E_motif"/>
</dbReference>
<feature type="repeat" description="PPR" evidence="2">
    <location>
        <begin position="362"/>
        <end position="396"/>
    </location>
</feature>
<dbReference type="PANTHER" id="PTHR47928">
    <property type="entry name" value="REPEAT-CONTAINING PROTEIN, PUTATIVE-RELATED"/>
    <property type="match status" value="1"/>
</dbReference>
<dbReference type="InterPro" id="IPR002885">
    <property type="entry name" value="PPR_rpt"/>
</dbReference>
<keyword evidence="1" id="KW-0677">Repeat</keyword>
<dbReference type="GO" id="GO:1900864">
    <property type="term" value="P:mitochondrial RNA modification"/>
    <property type="evidence" value="ECO:0007669"/>
    <property type="project" value="TreeGrafter"/>
</dbReference>
<feature type="repeat" description="PPR" evidence="2">
    <location>
        <begin position="159"/>
        <end position="193"/>
    </location>
</feature>
<dbReference type="EMBL" id="JAKUCV010001757">
    <property type="protein sequence ID" value="KAJ4845153.1"/>
    <property type="molecule type" value="Genomic_DNA"/>
</dbReference>
<dbReference type="Proteomes" id="UP001141552">
    <property type="component" value="Unassembled WGS sequence"/>
</dbReference>
<dbReference type="GO" id="GO:0005739">
    <property type="term" value="C:mitochondrion"/>
    <property type="evidence" value="ECO:0007669"/>
    <property type="project" value="GOC"/>
</dbReference>
<dbReference type="Gene3D" id="1.25.40.10">
    <property type="entry name" value="Tetratricopeptide repeat domain"/>
    <property type="match status" value="3"/>
</dbReference>
<dbReference type="OrthoDB" id="185373at2759"/>
<dbReference type="FunFam" id="1.25.40.10:FF:000090">
    <property type="entry name" value="Pentatricopeptide repeat-containing protein, chloroplastic"/>
    <property type="match status" value="1"/>
</dbReference>
<reference evidence="3" key="2">
    <citation type="journal article" date="2023" name="Plants (Basel)">
        <title>Annotation of the Turnera subulata (Passifloraceae) Draft Genome Reveals the S-Locus Evolved after the Divergence of Turneroideae from Passifloroideae in a Stepwise Manner.</title>
        <authorList>
            <person name="Henning P.M."/>
            <person name="Roalson E.H."/>
            <person name="Mir W."/>
            <person name="McCubbin A.G."/>
            <person name="Shore J.S."/>
        </authorList>
    </citation>
    <scope>NUCLEOTIDE SEQUENCE</scope>
    <source>
        <strain evidence="3">F60SS</strain>
    </source>
</reference>
<dbReference type="NCBIfam" id="TIGR00756">
    <property type="entry name" value="PPR"/>
    <property type="match status" value="3"/>
</dbReference>
<comment type="caution">
    <text evidence="3">The sequence shown here is derived from an EMBL/GenBank/DDBJ whole genome shotgun (WGS) entry which is preliminary data.</text>
</comment>
<sequence length="641" mass="71632">MFCFLAVSKMRAKKNAVSREKVAKHVDDTYRIMQIYALASKGQVASDTSNAKVNREMDDPFHSDVKVQGPCGSSLNRDSISQCEDTGCRVWQNLDYSLLIQQLSKSHQTLARTKQLHALITTLCLFHDPFYTTKIVRFYAMNNDLFSARQLFDKSPQRSIFLWNSMIRGYAQAHRFDDALRLYVKMLGSEIKPDSFTYACILRACCENSDLDGLSVVHCGVIVSGLGLDSVCCSALVAAYSKMSLVSEASKVFDRTLEPDMVLWNSMISGYACCGFWWKGLSLFNDMRMNWTTQADGYTLVGLISGLVDSSLMGIGQSVQGLCVKSGFDCNVHVGSALVSMYSRFGCMNSAYAVFMNIHQPDLVIWSSLITGYSQSQDYEKAMILFRNLNMDGKKADFILISSVLVAAAQSTHIRPGTEIHGYVLRHGFESNVMVSSALIDMYSKCGFVGLGVRVFDNMLNPNIVSYNSVISSFGLHGLASQAFQMFEKLLERRLQPDESTFSALLCACCHAGLVKDGWEIFRRMVDEFCIQPQTEHYIHIVKLLGTEGELEEAYNFVLSLKQPVDSGIWGALLCCCNYCGNAELAEIVAHRLFEDEPEKGAYRVMLSNIYAGNGKWDDVKMMRDDMTNSGVRKMPALSRI</sequence>
<dbReference type="PANTHER" id="PTHR47928:SF28">
    <property type="entry name" value="OS01G0545900 PROTEIN"/>
    <property type="match status" value="1"/>
</dbReference>
<gene>
    <name evidence="3" type="ORF">Tsubulata_040325</name>
</gene>
<keyword evidence="4" id="KW-1185">Reference proteome</keyword>
<protein>
    <recommendedName>
        <fullName evidence="5">Pentatricopeptide repeat-containing protein</fullName>
    </recommendedName>
</protein>
<evidence type="ECO:0000313" key="4">
    <source>
        <dbReference type="Proteomes" id="UP001141552"/>
    </source>
</evidence>
<feature type="repeat" description="PPR" evidence="2">
    <location>
        <begin position="463"/>
        <end position="497"/>
    </location>
</feature>
<dbReference type="Pfam" id="PF13041">
    <property type="entry name" value="PPR_2"/>
    <property type="match status" value="2"/>
</dbReference>
<evidence type="ECO:0000256" key="1">
    <source>
        <dbReference type="ARBA" id="ARBA00022737"/>
    </source>
</evidence>
<reference evidence="3" key="1">
    <citation type="submission" date="2022-02" db="EMBL/GenBank/DDBJ databases">
        <authorList>
            <person name="Henning P.M."/>
            <person name="McCubbin A.G."/>
            <person name="Shore J.S."/>
        </authorList>
    </citation>
    <scope>NUCLEOTIDE SEQUENCE</scope>
    <source>
        <strain evidence="3">F60SS</strain>
        <tissue evidence="3">Leaves</tissue>
    </source>
</reference>
<accession>A0A9Q0G8J9</accession>
<dbReference type="AlphaFoldDB" id="A0A9Q0G8J9"/>
<feature type="repeat" description="PPR" evidence="2">
    <location>
        <begin position="498"/>
        <end position="532"/>
    </location>
</feature>
<feature type="repeat" description="PPR" evidence="2">
    <location>
        <begin position="260"/>
        <end position="290"/>
    </location>
</feature>
<dbReference type="PROSITE" id="PS51375">
    <property type="entry name" value="PPR"/>
    <property type="match status" value="5"/>
</dbReference>
<dbReference type="FunFam" id="1.25.40.10:FF:000351">
    <property type="entry name" value="Pentatricopeptide repeat-containing protein"/>
    <property type="match status" value="1"/>
</dbReference>
<name>A0A9Q0G8J9_9ROSI</name>
<proteinExistence type="predicted"/>